<protein>
    <recommendedName>
        <fullName evidence="2">EF-hand domain-containing protein</fullName>
    </recommendedName>
</protein>
<dbReference type="GO" id="GO:0005509">
    <property type="term" value="F:calcium ion binding"/>
    <property type="evidence" value="ECO:0007669"/>
    <property type="project" value="InterPro"/>
</dbReference>
<evidence type="ECO:0000313" key="3">
    <source>
        <dbReference type="EMBL" id="KAH1183214.1"/>
    </source>
</evidence>
<dbReference type="SUPFAM" id="SSF47473">
    <property type="entry name" value="EF-hand"/>
    <property type="match status" value="1"/>
</dbReference>
<comment type="similarity">
    <text evidence="1">Belongs to the S-100 family.</text>
</comment>
<organism evidence="3 4">
    <name type="scientific">Mauremys mutica</name>
    <name type="common">yellowpond turtle</name>
    <dbReference type="NCBI Taxonomy" id="74926"/>
    <lineage>
        <taxon>Eukaryota</taxon>
        <taxon>Metazoa</taxon>
        <taxon>Chordata</taxon>
        <taxon>Craniata</taxon>
        <taxon>Vertebrata</taxon>
        <taxon>Euteleostomi</taxon>
        <taxon>Archelosauria</taxon>
        <taxon>Testudinata</taxon>
        <taxon>Testudines</taxon>
        <taxon>Cryptodira</taxon>
        <taxon>Durocryptodira</taxon>
        <taxon>Testudinoidea</taxon>
        <taxon>Geoemydidae</taxon>
        <taxon>Geoemydinae</taxon>
        <taxon>Mauremys</taxon>
    </lineage>
</organism>
<dbReference type="GO" id="GO:0046914">
    <property type="term" value="F:transition metal ion binding"/>
    <property type="evidence" value="ECO:0007669"/>
    <property type="project" value="InterPro"/>
</dbReference>
<dbReference type="PANTHER" id="PTHR11639">
    <property type="entry name" value="S100 CALCIUM-BINDING PROTEIN"/>
    <property type="match status" value="1"/>
</dbReference>
<dbReference type="PANTHER" id="PTHR11639:SF134">
    <property type="entry name" value="PROTEIN S100-A1-RELATED"/>
    <property type="match status" value="1"/>
</dbReference>
<name>A0A9D3XM91_9SAUR</name>
<dbReference type="GO" id="GO:0048306">
    <property type="term" value="F:calcium-dependent protein binding"/>
    <property type="evidence" value="ECO:0007669"/>
    <property type="project" value="TreeGrafter"/>
</dbReference>
<dbReference type="InterPro" id="IPR034325">
    <property type="entry name" value="S-100_dom"/>
</dbReference>
<comment type="caution">
    <text evidence="3">The sequence shown here is derived from an EMBL/GenBank/DDBJ whole genome shotgun (WGS) entry which is preliminary data.</text>
</comment>
<dbReference type="PROSITE" id="PS50222">
    <property type="entry name" value="EF_HAND_2"/>
    <property type="match status" value="1"/>
</dbReference>
<dbReference type="GO" id="GO:0005615">
    <property type="term" value="C:extracellular space"/>
    <property type="evidence" value="ECO:0007669"/>
    <property type="project" value="TreeGrafter"/>
</dbReference>
<dbReference type="InterPro" id="IPR011992">
    <property type="entry name" value="EF-hand-dom_pair"/>
</dbReference>
<dbReference type="Gene3D" id="1.10.238.10">
    <property type="entry name" value="EF-hand"/>
    <property type="match status" value="2"/>
</dbReference>
<accession>A0A9D3XM91</accession>
<evidence type="ECO:0000259" key="2">
    <source>
        <dbReference type="PROSITE" id="PS50222"/>
    </source>
</evidence>
<dbReference type="EMBL" id="JAHDVG010000466">
    <property type="protein sequence ID" value="KAH1183214.1"/>
    <property type="molecule type" value="Genomic_DNA"/>
</dbReference>
<dbReference type="Pfam" id="PF01023">
    <property type="entry name" value="S_100"/>
    <property type="match status" value="1"/>
</dbReference>
<dbReference type="AlphaFoldDB" id="A0A9D3XM91"/>
<sequence length="197" mass="22076">MAGKDSELEKGLHAIVGSFYKYAKGPPGAQALDQAAFQKLLSNELSHQLTEVQGTEAGKELLKSYADKKVVSFEEYWKLVPFVCQTIRCNNYSKAGRKPAEMAGKGSELEQGLHAVVGSFYKYAKEKGGAQVLDQAAFQKLLNNELSHQLTDVQSTEAGKELFKKLDTDKKQLLSFEEYWELVAYICQTIQRYSYSK</sequence>
<reference evidence="3" key="1">
    <citation type="submission" date="2021-09" db="EMBL/GenBank/DDBJ databases">
        <title>The genome of Mauremys mutica provides insights into the evolution of semi-aquatic lifestyle.</title>
        <authorList>
            <person name="Gong S."/>
            <person name="Gao Y."/>
        </authorList>
    </citation>
    <scope>NUCLEOTIDE SEQUENCE</scope>
    <source>
        <strain evidence="3">MM-2020</strain>
        <tissue evidence="3">Muscle</tissue>
    </source>
</reference>
<dbReference type="CDD" id="cd00213">
    <property type="entry name" value="S-100"/>
    <property type="match status" value="1"/>
</dbReference>
<dbReference type="SMART" id="SM01394">
    <property type="entry name" value="S_100"/>
    <property type="match status" value="2"/>
</dbReference>
<feature type="domain" description="EF-hand" evidence="2">
    <location>
        <begin position="154"/>
        <end position="189"/>
    </location>
</feature>
<dbReference type="InterPro" id="IPR013787">
    <property type="entry name" value="S100_Ca-bd_sub"/>
</dbReference>
<dbReference type="GO" id="GO:0048471">
    <property type="term" value="C:perinuclear region of cytoplasm"/>
    <property type="evidence" value="ECO:0007669"/>
    <property type="project" value="TreeGrafter"/>
</dbReference>
<evidence type="ECO:0000313" key="4">
    <source>
        <dbReference type="Proteomes" id="UP000827986"/>
    </source>
</evidence>
<proteinExistence type="inferred from homology"/>
<keyword evidence="4" id="KW-1185">Reference proteome</keyword>
<dbReference type="Proteomes" id="UP000827986">
    <property type="component" value="Unassembled WGS sequence"/>
</dbReference>
<gene>
    <name evidence="3" type="ORF">KIL84_004706</name>
</gene>
<evidence type="ECO:0000256" key="1">
    <source>
        <dbReference type="ARBA" id="ARBA00007323"/>
    </source>
</evidence>
<dbReference type="InterPro" id="IPR002048">
    <property type="entry name" value="EF_hand_dom"/>
</dbReference>